<feature type="domain" description="DUF4142" evidence="2">
    <location>
        <begin position="39"/>
        <end position="173"/>
    </location>
</feature>
<dbReference type="InterPro" id="IPR025419">
    <property type="entry name" value="DUF4142"/>
</dbReference>
<evidence type="ECO:0000256" key="1">
    <source>
        <dbReference type="SAM" id="SignalP"/>
    </source>
</evidence>
<comment type="caution">
    <text evidence="3">The sequence shown here is derived from an EMBL/GenBank/DDBJ whole genome shotgun (WGS) entry which is preliminary data.</text>
</comment>
<dbReference type="EMBL" id="RYZR01000002">
    <property type="protein sequence ID" value="RUL66516.1"/>
    <property type="molecule type" value="Genomic_DNA"/>
</dbReference>
<dbReference type="RefSeq" id="WP_126672013.1">
    <property type="nucleotide sequence ID" value="NZ_RYZR01000002.1"/>
</dbReference>
<accession>A0A432LWN8</accession>
<dbReference type="Pfam" id="PF13628">
    <property type="entry name" value="DUF4142"/>
    <property type="match status" value="1"/>
</dbReference>
<keyword evidence="4" id="KW-1185">Reference proteome</keyword>
<dbReference type="PANTHER" id="PTHR38593:SF1">
    <property type="entry name" value="BLR2558 PROTEIN"/>
    <property type="match status" value="1"/>
</dbReference>
<evidence type="ECO:0000313" key="4">
    <source>
        <dbReference type="Proteomes" id="UP000267077"/>
    </source>
</evidence>
<dbReference type="OrthoDB" id="118677at2"/>
<feature type="signal peptide" evidence="1">
    <location>
        <begin position="1"/>
        <end position="24"/>
    </location>
</feature>
<dbReference type="Proteomes" id="UP000267077">
    <property type="component" value="Unassembled WGS sequence"/>
</dbReference>
<dbReference type="AlphaFoldDB" id="A0A432LWN8"/>
<proteinExistence type="predicted"/>
<evidence type="ECO:0000313" key="3">
    <source>
        <dbReference type="EMBL" id="RUL66516.1"/>
    </source>
</evidence>
<dbReference type="Gene3D" id="1.20.1260.10">
    <property type="match status" value="1"/>
</dbReference>
<feature type="chain" id="PRO_5019184122" evidence="1">
    <location>
        <begin position="25"/>
        <end position="173"/>
    </location>
</feature>
<keyword evidence="1" id="KW-0732">Signal</keyword>
<name>A0A432LWN8_9GAMM</name>
<reference evidence="3 4" key="1">
    <citation type="submission" date="2018-12" db="EMBL/GenBank/DDBJ databases">
        <title>Dyella dinghuensis sp. nov. DHOA06 and Dyella choica sp. nov. 4M-K27, isolated from forest soil.</title>
        <authorList>
            <person name="Qiu L.-H."/>
            <person name="Gao Z.-H."/>
        </authorList>
    </citation>
    <scope>NUCLEOTIDE SEQUENCE [LARGE SCALE GENOMIC DNA]</scope>
    <source>
        <strain evidence="3 4">DHOA06</strain>
    </source>
</reference>
<sequence length="173" mass="18484">MNVLNKRMVVAPLFMFMMISSTWAQSDSADSVPAHTTRDVRFIMAASAAGQTEILASRMAASHTQSPDVQSFAQTMISDHTKANDELLALAKKDGYSVSSTPTEAQESALSQLEPLKGADFDKAYAAMMVKDHQGAVSLFQSEASSGSNSDIKSFAAQALPVVQHHLTMATAL</sequence>
<organism evidence="3 4">
    <name type="scientific">Dyella dinghuensis</name>
    <dbReference type="NCBI Taxonomy" id="1920169"/>
    <lineage>
        <taxon>Bacteria</taxon>
        <taxon>Pseudomonadati</taxon>
        <taxon>Pseudomonadota</taxon>
        <taxon>Gammaproteobacteria</taxon>
        <taxon>Lysobacterales</taxon>
        <taxon>Rhodanobacteraceae</taxon>
        <taxon>Dyella</taxon>
    </lineage>
</organism>
<dbReference type="InterPro" id="IPR012347">
    <property type="entry name" value="Ferritin-like"/>
</dbReference>
<dbReference type="PANTHER" id="PTHR38593">
    <property type="entry name" value="BLR2558 PROTEIN"/>
    <property type="match status" value="1"/>
</dbReference>
<protein>
    <submittedName>
        <fullName evidence="3">DUF4142 domain-containing protein</fullName>
    </submittedName>
</protein>
<gene>
    <name evidence="3" type="ORF">EKH79_01415</name>
</gene>
<evidence type="ECO:0000259" key="2">
    <source>
        <dbReference type="Pfam" id="PF13628"/>
    </source>
</evidence>